<dbReference type="Gene3D" id="3.40.50.12780">
    <property type="entry name" value="N-terminal domain of ligase-like"/>
    <property type="match status" value="1"/>
</dbReference>
<dbReference type="InterPro" id="IPR042099">
    <property type="entry name" value="ANL_N_sf"/>
</dbReference>
<evidence type="ECO:0000256" key="1">
    <source>
        <dbReference type="ARBA" id="ARBA00006432"/>
    </source>
</evidence>
<dbReference type="PANTHER" id="PTHR24096:SF149">
    <property type="entry name" value="AMP-BINDING DOMAIN-CONTAINING PROTEIN-RELATED"/>
    <property type="match status" value="1"/>
</dbReference>
<evidence type="ECO:0008006" key="7">
    <source>
        <dbReference type="Google" id="ProtNLM"/>
    </source>
</evidence>
<evidence type="ECO:0000313" key="6">
    <source>
        <dbReference type="Proteomes" id="UP000054018"/>
    </source>
</evidence>
<evidence type="ECO:0000259" key="3">
    <source>
        <dbReference type="Pfam" id="PF00501"/>
    </source>
</evidence>
<name>A0A0C9Y9Q7_9AGAM</name>
<reference evidence="5 6" key="1">
    <citation type="submission" date="2014-04" db="EMBL/GenBank/DDBJ databases">
        <authorList>
            <consortium name="DOE Joint Genome Institute"/>
            <person name="Kuo A."/>
            <person name="Kohler A."/>
            <person name="Costa M.D."/>
            <person name="Nagy L.G."/>
            <person name="Floudas D."/>
            <person name="Copeland A."/>
            <person name="Barry K.W."/>
            <person name="Cichocki N."/>
            <person name="Veneault-Fourrey C."/>
            <person name="LaButti K."/>
            <person name="Lindquist E.A."/>
            <person name="Lipzen A."/>
            <person name="Lundell T."/>
            <person name="Morin E."/>
            <person name="Murat C."/>
            <person name="Sun H."/>
            <person name="Tunlid A."/>
            <person name="Henrissat B."/>
            <person name="Grigoriev I.V."/>
            <person name="Hibbett D.S."/>
            <person name="Martin F."/>
            <person name="Nordberg H.P."/>
            <person name="Cantor M.N."/>
            <person name="Hua S.X."/>
        </authorList>
    </citation>
    <scope>NUCLEOTIDE SEQUENCE [LARGE SCALE GENOMIC DNA]</scope>
    <source>
        <strain evidence="5 6">441</strain>
    </source>
</reference>
<dbReference type="CDD" id="cd05911">
    <property type="entry name" value="Firefly_Luc_like"/>
    <property type="match status" value="1"/>
</dbReference>
<dbReference type="Proteomes" id="UP000054018">
    <property type="component" value="Unassembled WGS sequence"/>
</dbReference>
<dbReference type="InterPro" id="IPR000873">
    <property type="entry name" value="AMP-dep_synth/lig_dom"/>
</dbReference>
<evidence type="ECO:0000259" key="4">
    <source>
        <dbReference type="Pfam" id="PF13193"/>
    </source>
</evidence>
<sequence length="680" mass="74640">MFFTPSLRRVFNECRLILTEVAWKRRVSLVRVPRHDVQRSIYRLYSHYTPIRASKPNNSPGEVNTEFMSSLPPVPLARRSVFTHLLGTSSHAPHLVGGFPASSPAFIDAATGVTISRGQLRSLTLQLAHSLINLPEPLRHRGNGATTTRPTVLILSPNSIVWPIMLLGASAAGYTTTLANSGYNSEELKHQYIDAGAHLIFVHPSLLDTVKKMLTSISCSDMHARVIVATSGWLTGVPDNETPDMSGFTRLENLIGRRQLPSEVKFDGERSEETAYLCYSSGTTGTPKGVQTTHYNITSTINMARPLWPNTRPCLVPSIAEVAGPEQPDVALGPLPYFHIYGMVKLILLPIALCTPSVVLSGFVPETFLKAVEKYCVTSLLLVPPILNVFARLEAINKYDLSSVRTIISAAAPLNSNIIFAVKTRFERAGFNVAVIQGYGLTETSPTVFVLPNKYAYRHAGSVGLAIPNLEVRLAREDSGEVLTDIEGAGELWVRGPNVMKGYLNNPSATAEAITDDGWFKTGDIAVCNAEGFFTIVDRRKELIKYKGFQVPPAELESLLLQHPNVTDAAVIGVPSKEATELPRAYVVPARTIKKEETATFALGIQEWVTQKVAPHKKLRGGIVLVQQIPKSASGKILRRQLRPCPVPDINCVNKSVKLCKGTQKQFAMQSFTTIHRWQP</sequence>
<dbReference type="OrthoDB" id="1898221at2759"/>
<keyword evidence="2" id="KW-0436">Ligase</keyword>
<dbReference type="HOGENOM" id="CLU_000022_59_2_1"/>
<organism evidence="5 6">
    <name type="scientific">Pisolithus microcarpus 441</name>
    <dbReference type="NCBI Taxonomy" id="765257"/>
    <lineage>
        <taxon>Eukaryota</taxon>
        <taxon>Fungi</taxon>
        <taxon>Dikarya</taxon>
        <taxon>Basidiomycota</taxon>
        <taxon>Agaricomycotina</taxon>
        <taxon>Agaricomycetes</taxon>
        <taxon>Agaricomycetidae</taxon>
        <taxon>Boletales</taxon>
        <taxon>Sclerodermatineae</taxon>
        <taxon>Pisolithaceae</taxon>
        <taxon>Pisolithus</taxon>
    </lineage>
</organism>
<comment type="similarity">
    <text evidence="1">Belongs to the ATP-dependent AMP-binding enzyme family.</text>
</comment>
<dbReference type="Pfam" id="PF13193">
    <property type="entry name" value="AMP-binding_C"/>
    <property type="match status" value="1"/>
</dbReference>
<dbReference type="InterPro" id="IPR025110">
    <property type="entry name" value="AMP-bd_C"/>
</dbReference>
<dbReference type="AlphaFoldDB" id="A0A0C9Y9Q7"/>
<dbReference type="GO" id="GO:0016405">
    <property type="term" value="F:CoA-ligase activity"/>
    <property type="evidence" value="ECO:0007669"/>
    <property type="project" value="TreeGrafter"/>
</dbReference>
<dbReference type="Pfam" id="PF00501">
    <property type="entry name" value="AMP-binding"/>
    <property type="match status" value="1"/>
</dbReference>
<keyword evidence="6" id="KW-1185">Reference proteome</keyword>
<gene>
    <name evidence="5" type="ORF">PISMIDRAFT_398792</name>
</gene>
<protein>
    <recommendedName>
        <fullName evidence="7">4-coumarate--CoA ligase</fullName>
    </recommendedName>
</protein>
<dbReference type="STRING" id="765257.A0A0C9Y9Q7"/>
<dbReference type="PANTHER" id="PTHR24096">
    <property type="entry name" value="LONG-CHAIN-FATTY-ACID--COA LIGASE"/>
    <property type="match status" value="1"/>
</dbReference>
<evidence type="ECO:0000256" key="2">
    <source>
        <dbReference type="ARBA" id="ARBA00022598"/>
    </source>
</evidence>
<reference evidence="6" key="2">
    <citation type="submission" date="2015-01" db="EMBL/GenBank/DDBJ databases">
        <title>Evolutionary Origins and Diversification of the Mycorrhizal Mutualists.</title>
        <authorList>
            <consortium name="DOE Joint Genome Institute"/>
            <consortium name="Mycorrhizal Genomics Consortium"/>
            <person name="Kohler A."/>
            <person name="Kuo A."/>
            <person name="Nagy L.G."/>
            <person name="Floudas D."/>
            <person name="Copeland A."/>
            <person name="Barry K.W."/>
            <person name="Cichocki N."/>
            <person name="Veneault-Fourrey C."/>
            <person name="LaButti K."/>
            <person name="Lindquist E.A."/>
            <person name="Lipzen A."/>
            <person name="Lundell T."/>
            <person name="Morin E."/>
            <person name="Murat C."/>
            <person name="Riley R."/>
            <person name="Ohm R."/>
            <person name="Sun H."/>
            <person name="Tunlid A."/>
            <person name="Henrissat B."/>
            <person name="Grigoriev I.V."/>
            <person name="Hibbett D.S."/>
            <person name="Martin F."/>
        </authorList>
    </citation>
    <scope>NUCLEOTIDE SEQUENCE [LARGE SCALE GENOMIC DNA]</scope>
    <source>
        <strain evidence="6">441</strain>
    </source>
</reference>
<dbReference type="Gene3D" id="3.30.300.30">
    <property type="match status" value="1"/>
</dbReference>
<dbReference type="FunFam" id="3.30.300.30:FF:000007">
    <property type="entry name" value="4-coumarate--CoA ligase 2"/>
    <property type="match status" value="1"/>
</dbReference>
<dbReference type="EMBL" id="KN833984">
    <property type="protein sequence ID" value="KIK13621.1"/>
    <property type="molecule type" value="Genomic_DNA"/>
</dbReference>
<dbReference type="InterPro" id="IPR020845">
    <property type="entry name" value="AMP-binding_CS"/>
</dbReference>
<feature type="domain" description="AMP-dependent synthetase/ligase" evidence="3">
    <location>
        <begin position="102"/>
        <end position="504"/>
    </location>
</feature>
<dbReference type="PROSITE" id="PS00455">
    <property type="entry name" value="AMP_BINDING"/>
    <property type="match status" value="1"/>
</dbReference>
<accession>A0A0C9Y9Q7</accession>
<feature type="domain" description="AMP-binding enzyme C-terminal" evidence="4">
    <location>
        <begin position="555"/>
        <end position="636"/>
    </location>
</feature>
<evidence type="ECO:0000313" key="5">
    <source>
        <dbReference type="EMBL" id="KIK13621.1"/>
    </source>
</evidence>
<dbReference type="SUPFAM" id="SSF56801">
    <property type="entry name" value="Acetyl-CoA synthetase-like"/>
    <property type="match status" value="1"/>
</dbReference>
<dbReference type="InterPro" id="IPR045851">
    <property type="entry name" value="AMP-bd_C_sf"/>
</dbReference>
<proteinExistence type="inferred from homology"/>